<dbReference type="OrthoDB" id="5592486at2759"/>
<evidence type="ECO:0000313" key="5">
    <source>
        <dbReference type="EMBL" id="PHH53679.1"/>
    </source>
</evidence>
<dbReference type="STRING" id="1035309.A0A2C5WXX3"/>
<dbReference type="InterPro" id="IPR012908">
    <property type="entry name" value="PGAP1-ab_dom-like"/>
</dbReference>
<keyword evidence="3" id="KW-0378">Hydrolase</keyword>
<proteinExistence type="inferred from homology"/>
<accession>A0A2C5WXX3</accession>
<dbReference type="SUPFAM" id="SSF53474">
    <property type="entry name" value="alpha/beta-Hydrolases"/>
    <property type="match status" value="1"/>
</dbReference>
<comment type="caution">
    <text evidence="5">The sequence shown here is derived from an EMBL/GenBank/DDBJ whole genome shotgun (WGS) entry which is preliminary data.</text>
</comment>
<evidence type="ECO:0000256" key="2">
    <source>
        <dbReference type="ARBA" id="ARBA00015856"/>
    </source>
</evidence>
<protein>
    <recommendedName>
        <fullName evidence="2 3">GPI inositol-deacylase</fullName>
        <ecNumber evidence="3">3.1.-.-</ecNumber>
    </recommendedName>
</protein>
<dbReference type="AlphaFoldDB" id="A0A2C5WXX3"/>
<dbReference type="EC" id="3.1.-.-" evidence="3"/>
<name>A0A2C5WXX3_9PEZI</name>
<evidence type="ECO:0000313" key="6">
    <source>
        <dbReference type="Proteomes" id="UP000222788"/>
    </source>
</evidence>
<dbReference type="Gene3D" id="3.40.50.1820">
    <property type="entry name" value="alpha/beta hydrolase"/>
    <property type="match status" value="1"/>
</dbReference>
<keyword evidence="3" id="KW-0256">Endoplasmic reticulum</keyword>
<dbReference type="PANTHER" id="PTHR11440">
    <property type="entry name" value="LECITHIN-CHOLESTEROL ACYLTRANSFERASE-RELATED"/>
    <property type="match status" value="1"/>
</dbReference>
<comment type="subcellular location">
    <subcellularLocation>
        <location evidence="3">Endoplasmic reticulum membrane</location>
    </subcellularLocation>
</comment>
<organism evidence="5 6">
    <name type="scientific">Ceratocystis fimbriata CBS 114723</name>
    <dbReference type="NCBI Taxonomy" id="1035309"/>
    <lineage>
        <taxon>Eukaryota</taxon>
        <taxon>Fungi</taxon>
        <taxon>Dikarya</taxon>
        <taxon>Ascomycota</taxon>
        <taxon>Pezizomycotina</taxon>
        <taxon>Sordariomycetes</taxon>
        <taxon>Hypocreomycetidae</taxon>
        <taxon>Microascales</taxon>
        <taxon>Ceratocystidaceae</taxon>
        <taxon>Ceratocystis</taxon>
    </lineage>
</organism>
<keyword evidence="3" id="KW-0813">Transport</keyword>
<dbReference type="InterPro" id="IPR029058">
    <property type="entry name" value="AB_hydrolase_fold"/>
</dbReference>
<evidence type="ECO:0000256" key="1">
    <source>
        <dbReference type="ARBA" id="ARBA00003496"/>
    </source>
</evidence>
<reference evidence="5 6" key="2">
    <citation type="journal article" date="2013" name="IMA Fungus">
        <title>IMA Genome-F 1: Ceratocystis fimbriata: Draft nuclear genome sequence for the plant pathogen, Ceratocystis fimbriata.</title>
        <authorList>
            <person name="Wilken P.M."/>
            <person name="Steenkamp E.T."/>
            <person name="Wingfield M.J."/>
            <person name="de Beer Z.W."/>
            <person name="Wingfield B.D."/>
        </authorList>
    </citation>
    <scope>NUCLEOTIDE SEQUENCE [LARGE SCALE GENOMIC DNA]</scope>
    <source>
        <strain evidence="5 6">CBS 114723</strain>
    </source>
</reference>
<dbReference type="EMBL" id="APWK03000040">
    <property type="protein sequence ID" value="PHH53679.1"/>
    <property type="molecule type" value="Genomic_DNA"/>
</dbReference>
<sequence length="326" mass="36048">MGAFSSPAPRAVQACCQGRWASSKRINRLRSRVEKPLDREIFNDFALLRDNYAVPKHTIVLAHGLFGFSQLDLSHDLGLRPGLLPPIHYWHGIVDALASRNVRVVTTSVPPSASIQHRANHLARQIATLCPREPVSVIAHSMGGLDARCMLSSLRPARDQVDVRALVTIATPHRGSHFANYVHTVPLLPLPRLYGILRRVGLGTEAFQQLTTGYMQNTFNPLTPGVEGVRYFSYGATTPKPSLLSPFWLTHRIIRRREGPNDGLVSVESSRWGSYKGTLVNVSHLDLINWTNVFARTARHIAGVPEGFSAIAFYLAIADMLAKEGL</sequence>
<keyword evidence="6" id="KW-1185">Reference proteome</keyword>
<dbReference type="Pfam" id="PF07819">
    <property type="entry name" value="PGAP1"/>
    <property type="match status" value="1"/>
</dbReference>
<comment type="similarity">
    <text evidence="3">Belongs to the GPI inositol-deacylase family.</text>
</comment>
<keyword evidence="3" id="KW-0472">Membrane</keyword>
<dbReference type="GO" id="GO:0015031">
    <property type="term" value="P:protein transport"/>
    <property type="evidence" value="ECO:0007669"/>
    <property type="project" value="UniProtKB-KW"/>
</dbReference>
<evidence type="ECO:0000259" key="4">
    <source>
        <dbReference type="Pfam" id="PF07819"/>
    </source>
</evidence>
<reference evidence="5 6" key="1">
    <citation type="journal article" date="2013" name="Fungal Biol.">
        <title>Analysis of microsatellite markers in the genome of the plant pathogen Ceratocystis fimbriata.</title>
        <authorList>
            <person name="Simpson M.C."/>
            <person name="Wilken P.M."/>
            <person name="Coetzee M.P."/>
            <person name="Wingfield M.J."/>
            <person name="Wingfield B.D."/>
        </authorList>
    </citation>
    <scope>NUCLEOTIDE SEQUENCE [LARGE SCALE GENOMIC DNA]</scope>
    <source>
        <strain evidence="5 6">CBS 114723</strain>
    </source>
</reference>
<dbReference type="Proteomes" id="UP000222788">
    <property type="component" value="Unassembled WGS sequence"/>
</dbReference>
<gene>
    <name evidence="5" type="primary">TGL2</name>
    <name evidence="5" type="ORF">CFIMG_008163RA00001</name>
</gene>
<keyword evidence="3" id="KW-0653">Protein transport</keyword>
<comment type="function">
    <text evidence="1 3">Involved in inositol deacylation of GPI-anchored proteins which plays important roles in the quality control and ER-associated degradation of GPI-anchored proteins.</text>
</comment>
<feature type="domain" description="GPI inositol-deacylase PGAP1-like alpha/beta" evidence="4">
    <location>
        <begin position="131"/>
        <end position="178"/>
    </location>
</feature>
<dbReference type="GO" id="GO:0016788">
    <property type="term" value="F:hydrolase activity, acting on ester bonds"/>
    <property type="evidence" value="ECO:0007669"/>
    <property type="project" value="InterPro"/>
</dbReference>
<evidence type="ECO:0000256" key="3">
    <source>
        <dbReference type="RuleBase" id="RU365011"/>
    </source>
</evidence>
<dbReference type="GO" id="GO:0005789">
    <property type="term" value="C:endoplasmic reticulum membrane"/>
    <property type="evidence" value="ECO:0007669"/>
    <property type="project" value="UniProtKB-SubCell"/>
</dbReference>